<dbReference type="VEuPathDB" id="VectorBase:RSAN_045635"/>
<dbReference type="GO" id="GO:0005634">
    <property type="term" value="C:nucleus"/>
    <property type="evidence" value="ECO:0007669"/>
    <property type="project" value="UniProtKB-SubCell"/>
</dbReference>
<dbReference type="EMBL" id="JABSTV010000612">
    <property type="protein sequence ID" value="KAH7986028.1"/>
    <property type="molecule type" value="Genomic_DNA"/>
</dbReference>
<accession>A0A9D4TDB0</accession>
<evidence type="ECO:0000256" key="2">
    <source>
        <dbReference type="ARBA" id="ARBA00022723"/>
    </source>
</evidence>
<dbReference type="Proteomes" id="UP000821837">
    <property type="component" value="Unassembled WGS sequence"/>
</dbReference>
<evidence type="ECO:0000256" key="4">
    <source>
        <dbReference type="ARBA" id="ARBA00022833"/>
    </source>
</evidence>
<gene>
    <name evidence="6" type="ORF">HPB52_025251</name>
</gene>
<dbReference type="GO" id="GO:0008270">
    <property type="term" value="F:zinc ion binding"/>
    <property type="evidence" value="ECO:0007669"/>
    <property type="project" value="UniProtKB-KW"/>
</dbReference>
<evidence type="ECO:0000256" key="1">
    <source>
        <dbReference type="ARBA" id="ARBA00004123"/>
    </source>
</evidence>
<comment type="subcellular location">
    <subcellularLocation>
        <location evidence="1">Nucleus</location>
    </subcellularLocation>
</comment>
<proteinExistence type="predicted"/>
<dbReference type="AlphaFoldDB" id="A0A9D4TDB0"/>
<dbReference type="SUPFAM" id="SSF140996">
    <property type="entry name" value="Hermes dimerisation domain"/>
    <property type="match status" value="1"/>
</dbReference>
<evidence type="ECO:0000313" key="6">
    <source>
        <dbReference type="EMBL" id="KAH7986028.1"/>
    </source>
</evidence>
<evidence type="ECO:0000256" key="5">
    <source>
        <dbReference type="ARBA" id="ARBA00023242"/>
    </source>
</evidence>
<dbReference type="InterPro" id="IPR052035">
    <property type="entry name" value="ZnF_BED_domain_contain"/>
</dbReference>
<dbReference type="SUPFAM" id="SSF53098">
    <property type="entry name" value="Ribonuclease H-like"/>
    <property type="match status" value="1"/>
</dbReference>
<organism evidence="6 7">
    <name type="scientific">Rhipicephalus sanguineus</name>
    <name type="common">Brown dog tick</name>
    <name type="synonym">Ixodes sanguineus</name>
    <dbReference type="NCBI Taxonomy" id="34632"/>
    <lineage>
        <taxon>Eukaryota</taxon>
        <taxon>Metazoa</taxon>
        <taxon>Ecdysozoa</taxon>
        <taxon>Arthropoda</taxon>
        <taxon>Chelicerata</taxon>
        <taxon>Arachnida</taxon>
        <taxon>Acari</taxon>
        <taxon>Parasitiformes</taxon>
        <taxon>Ixodida</taxon>
        <taxon>Ixodoidea</taxon>
        <taxon>Ixodidae</taxon>
        <taxon>Rhipicephalinae</taxon>
        <taxon>Rhipicephalus</taxon>
        <taxon>Rhipicephalus</taxon>
    </lineage>
</organism>
<comment type="caution">
    <text evidence="6">The sequence shown here is derived from an EMBL/GenBank/DDBJ whole genome shotgun (WGS) entry which is preliminary data.</text>
</comment>
<reference evidence="6" key="2">
    <citation type="submission" date="2021-09" db="EMBL/GenBank/DDBJ databases">
        <authorList>
            <person name="Jia N."/>
            <person name="Wang J."/>
            <person name="Shi W."/>
            <person name="Du L."/>
            <person name="Sun Y."/>
            <person name="Zhan W."/>
            <person name="Jiang J."/>
            <person name="Wang Q."/>
            <person name="Zhang B."/>
            <person name="Ji P."/>
            <person name="Sakyi L.B."/>
            <person name="Cui X."/>
            <person name="Yuan T."/>
            <person name="Jiang B."/>
            <person name="Yang W."/>
            <person name="Lam T.T.-Y."/>
            <person name="Chang Q."/>
            <person name="Ding S."/>
            <person name="Wang X."/>
            <person name="Zhu J."/>
            <person name="Ruan X."/>
            <person name="Zhao L."/>
            <person name="Wei J."/>
            <person name="Que T."/>
            <person name="Du C."/>
            <person name="Cheng J."/>
            <person name="Dai P."/>
            <person name="Han X."/>
            <person name="Huang E."/>
            <person name="Gao Y."/>
            <person name="Liu J."/>
            <person name="Shao H."/>
            <person name="Ye R."/>
            <person name="Li L."/>
            <person name="Wei W."/>
            <person name="Wang X."/>
            <person name="Wang C."/>
            <person name="Huo Q."/>
            <person name="Li W."/>
            <person name="Guo W."/>
            <person name="Chen H."/>
            <person name="Chen S."/>
            <person name="Zhou L."/>
            <person name="Zhou L."/>
            <person name="Ni X."/>
            <person name="Tian J."/>
            <person name="Zhou Y."/>
            <person name="Sheng Y."/>
            <person name="Liu T."/>
            <person name="Pan Y."/>
            <person name="Xia L."/>
            <person name="Li J."/>
            <person name="Zhao F."/>
            <person name="Cao W."/>
        </authorList>
    </citation>
    <scope>NUCLEOTIDE SEQUENCE</scope>
    <source>
        <strain evidence="6">Rsan-2018</strain>
        <tissue evidence="6">Larvae</tissue>
    </source>
</reference>
<dbReference type="Gene3D" id="1.10.10.1070">
    <property type="entry name" value="Zinc finger, BED domain-containing"/>
    <property type="match status" value="1"/>
</dbReference>
<sequence length="425" mass="47402">MGSRKALYDGSHTRETVDASSNVSARAVIDNALIYRKLRRSVCNDYLSTTSRALVPGGIQAPKDPDSHCFGGQPATPCSAICKKCGSTLRTPSSTTSPLVNHLRSKHHMQYLELQKLTKEKPKPKEKSQQTLLDLTKAKGALSESAKKETTISIASMIARDLQPYEFVENKGFQDLIRHLQPQYKIPHRTTFSRTVIPELYRRTVDSLKTQIASDITKGLESLAFTTDMCTSRANQGYISLTCHYMTQDFAVKAFTLACCYLQESHTAVNIQACLTEIVKEWSLDLGTVPVYVVTDNGRNIRAAVRQMEWIPLQCLGHTLQLAIKDAKEETPVVSSLCKKARALVGHYKHSAQATRRLKDCQKRMELPSIGLTQDVDTRWNSEHAMLSRLVQLRDAVSLEIATSETSVSCLSPNPAAYCRCDYRS</sequence>
<protein>
    <submittedName>
        <fullName evidence="6">Uncharacterized protein</fullName>
    </submittedName>
</protein>
<keyword evidence="7" id="KW-1185">Reference proteome</keyword>
<keyword evidence="5" id="KW-0539">Nucleus</keyword>
<keyword evidence="3" id="KW-0863">Zinc-finger</keyword>
<reference evidence="6" key="1">
    <citation type="journal article" date="2020" name="Cell">
        <title>Large-Scale Comparative Analyses of Tick Genomes Elucidate Their Genetic Diversity and Vector Capacities.</title>
        <authorList>
            <consortium name="Tick Genome and Microbiome Consortium (TIGMIC)"/>
            <person name="Jia N."/>
            <person name="Wang J."/>
            <person name="Shi W."/>
            <person name="Du L."/>
            <person name="Sun Y."/>
            <person name="Zhan W."/>
            <person name="Jiang J.F."/>
            <person name="Wang Q."/>
            <person name="Zhang B."/>
            <person name="Ji P."/>
            <person name="Bell-Sakyi L."/>
            <person name="Cui X.M."/>
            <person name="Yuan T.T."/>
            <person name="Jiang B.G."/>
            <person name="Yang W.F."/>
            <person name="Lam T.T."/>
            <person name="Chang Q.C."/>
            <person name="Ding S.J."/>
            <person name="Wang X.J."/>
            <person name="Zhu J.G."/>
            <person name="Ruan X.D."/>
            <person name="Zhao L."/>
            <person name="Wei J.T."/>
            <person name="Ye R.Z."/>
            <person name="Que T.C."/>
            <person name="Du C.H."/>
            <person name="Zhou Y.H."/>
            <person name="Cheng J.X."/>
            <person name="Dai P.F."/>
            <person name="Guo W.B."/>
            <person name="Han X.H."/>
            <person name="Huang E.J."/>
            <person name="Li L.F."/>
            <person name="Wei W."/>
            <person name="Gao Y.C."/>
            <person name="Liu J.Z."/>
            <person name="Shao H.Z."/>
            <person name="Wang X."/>
            <person name="Wang C.C."/>
            <person name="Yang T.C."/>
            <person name="Huo Q.B."/>
            <person name="Li W."/>
            <person name="Chen H.Y."/>
            <person name="Chen S.E."/>
            <person name="Zhou L.G."/>
            <person name="Ni X.B."/>
            <person name="Tian J.H."/>
            <person name="Sheng Y."/>
            <person name="Liu T."/>
            <person name="Pan Y.S."/>
            <person name="Xia L.Y."/>
            <person name="Li J."/>
            <person name="Zhao F."/>
            <person name="Cao W.C."/>
        </authorList>
    </citation>
    <scope>NUCLEOTIDE SEQUENCE</scope>
    <source>
        <strain evidence="6">Rsan-2018</strain>
    </source>
</reference>
<dbReference type="PANTHER" id="PTHR46481:SF10">
    <property type="entry name" value="ZINC FINGER BED DOMAIN-CONTAINING PROTEIN 39"/>
    <property type="match status" value="1"/>
</dbReference>
<evidence type="ECO:0000313" key="7">
    <source>
        <dbReference type="Proteomes" id="UP000821837"/>
    </source>
</evidence>
<evidence type="ECO:0000256" key="3">
    <source>
        <dbReference type="ARBA" id="ARBA00022771"/>
    </source>
</evidence>
<dbReference type="PANTHER" id="PTHR46481">
    <property type="entry name" value="ZINC FINGER BED DOMAIN-CONTAINING PROTEIN 4"/>
    <property type="match status" value="1"/>
</dbReference>
<keyword evidence="4" id="KW-0862">Zinc</keyword>
<name>A0A9D4TDB0_RHISA</name>
<dbReference type="InterPro" id="IPR012337">
    <property type="entry name" value="RNaseH-like_sf"/>
</dbReference>
<keyword evidence="2" id="KW-0479">Metal-binding</keyword>